<dbReference type="EMBL" id="SCLP01000002">
    <property type="protein sequence ID" value="TFF47547.1"/>
    <property type="molecule type" value="Genomic_DNA"/>
</dbReference>
<comment type="caution">
    <text evidence="2">The sequence shown here is derived from an EMBL/GenBank/DDBJ whole genome shotgun (WGS) entry which is preliminary data.</text>
</comment>
<evidence type="ECO:0000313" key="2">
    <source>
        <dbReference type="EMBL" id="TFF47547.1"/>
    </source>
</evidence>
<keyword evidence="1" id="KW-0472">Membrane</keyword>
<gene>
    <name evidence="2" type="ORF">EQ803_04540</name>
</gene>
<evidence type="ECO:0000256" key="1">
    <source>
        <dbReference type="SAM" id="Phobius"/>
    </source>
</evidence>
<feature type="transmembrane region" description="Helical" evidence="1">
    <location>
        <begin position="60"/>
        <end position="78"/>
    </location>
</feature>
<dbReference type="Proteomes" id="UP000297630">
    <property type="component" value="Unassembled WGS sequence"/>
</dbReference>
<reference evidence="2 3" key="1">
    <citation type="submission" date="2019-01" db="EMBL/GenBank/DDBJ databases">
        <title>Draft genome sequence of Bacillus sp. DPC6431.</title>
        <authorList>
            <person name="Arbulu S."/>
            <person name="Murphy K."/>
            <person name="O'Sullivan O."/>
            <person name="Rea M.C."/>
            <person name="Hill C."/>
            <person name="Ross R.P."/>
        </authorList>
    </citation>
    <scope>NUCLEOTIDE SEQUENCE [LARGE SCALE GENOMIC DNA]</scope>
    <source>
        <strain evidence="2 3">DPC6431</strain>
    </source>
</reference>
<organism evidence="2 3">
    <name type="scientific">Bacillus thuringiensis</name>
    <dbReference type="NCBI Taxonomy" id="1428"/>
    <lineage>
        <taxon>Bacteria</taxon>
        <taxon>Bacillati</taxon>
        <taxon>Bacillota</taxon>
        <taxon>Bacilli</taxon>
        <taxon>Bacillales</taxon>
        <taxon>Bacillaceae</taxon>
        <taxon>Bacillus</taxon>
        <taxon>Bacillus cereus group</taxon>
    </lineage>
</organism>
<keyword evidence="1" id="KW-1133">Transmembrane helix</keyword>
<protein>
    <recommendedName>
        <fullName evidence="4">DUF3953 domain-containing protein</fullName>
    </recommendedName>
</protein>
<feature type="transmembrane region" description="Helical" evidence="1">
    <location>
        <begin position="7"/>
        <end position="25"/>
    </location>
</feature>
<feature type="transmembrane region" description="Helical" evidence="1">
    <location>
        <begin position="31"/>
        <end position="48"/>
    </location>
</feature>
<evidence type="ECO:0008006" key="4">
    <source>
        <dbReference type="Google" id="ProtNLM"/>
    </source>
</evidence>
<sequence>MLTGLRIVLGLFTLLILSLCTYIQITDHFSLLPYVQFILSCFFILVGINEIISGRKSMSIPFFFVSILTLFVLISNYLRYV</sequence>
<name>A0A4Y8T9X7_BACTU</name>
<accession>A0A4Y8T9X7</accession>
<dbReference type="AlphaFoldDB" id="A0A4Y8T9X7"/>
<proteinExistence type="predicted"/>
<evidence type="ECO:0000313" key="3">
    <source>
        <dbReference type="Proteomes" id="UP000297630"/>
    </source>
</evidence>
<keyword evidence="1" id="KW-0812">Transmembrane</keyword>